<dbReference type="InterPro" id="IPR001789">
    <property type="entry name" value="Sig_transdc_resp-reg_receiver"/>
</dbReference>
<dbReference type="Proteomes" id="UP000293342">
    <property type="component" value="Unassembled WGS sequence"/>
</dbReference>
<accession>A0A4R0JZS4</accession>
<evidence type="ECO:0000256" key="2">
    <source>
        <dbReference type="ARBA" id="ARBA00023015"/>
    </source>
</evidence>
<dbReference type="Gene3D" id="3.40.50.2300">
    <property type="match status" value="1"/>
</dbReference>
<dbReference type="PROSITE" id="PS00622">
    <property type="entry name" value="HTH_LUXR_1"/>
    <property type="match status" value="1"/>
</dbReference>
<dbReference type="AlphaFoldDB" id="A0A4R0JZS4"/>
<evidence type="ECO:0000259" key="6">
    <source>
        <dbReference type="PROSITE" id="PS50043"/>
    </source>
</evidence>
<dbReference type="PROSITE" id="PS50110">
    <property type="entry name" value="RESPONSE_REGULATORY"/>
    <property type="match status" value="1"/>
</dbReference>
<keyword evidence="1 5" id="KW-0597">Phosphoprotein</keyword>
<proteinExistence type="predicted"/>
<dbReference type="InterPro" id="IPR039420">
    <property type="entry name" value="WalR-like"/>
</dbReference>
<dbReference type="PRINTS" id="PR00038">
    <property type="entry name" value="HTHLUXR"/>
</dbReference>
<evidence type="ECO:0000313" key="9">
    <source>
        <dbReference type="Proteomes" id="UP000293342"/>
    </source>
</evidence>
<dbReference type="InterPro" id="IPR016032">
    <property type="entry name" value="Sig_transdc_resp-reg_C-effctor"/>
</dbReference>
<dbReference type="GO" id="GO:0006355">
    <property type="term" value="P:regulation of DNA-templated transcription"/>
    <property type="evidence" value="ECO:0007669"/>
    <property type="project" value="InterPro"/>
</dbReference>
<organism evidence="8 9">
    <name type="scientific">Kribbella capetownensis</name>
    <dbReference type="NCBI Taxonomy" id="1572659"/>
    <lineage>
        <taxon>Bacteria</taxon>
        <taxon>Bacillati</taxon>
        <taxon>Actinomycetota</taxon>
        <taxon>Actinomycetes</taxon>
        <taxon>Propionibacteriales</taxon>
        <taxon>Kribbellaceae</taxon>
        <taxon>Kribbella</taxon>
    </lineage>
</organism>
<dbReference type="CDD" id="cd17535">
    <property type="entry name" value="REC_NarL-like"/>
    <property type="match status" value="1"/>
</dbReference>
<gene>
    <name evidence="8" type="ORF">E0H75_02725</name>
</gene>
<dbReference type="SUPFAM" id="SSF46894">
    <property type="entry name" value="C-terminal effector domain of the bipartite response regulators"/>
    <property type="match status" value="1"/>
</dbReference>
<name>A0A4R0JZS4_9ACTN</name>
<dbReference type="OrthoDB" id="9808843at2"/>
<dbReference type="RefSeq" id="WP_131511425.1">
    <property type="nucleotide sequence ID" value="NZ_SJKD01000001.1"/>
</dbReference>
<keyword evidence="2" id="KW-0805">Transcription regulation</keyword>
<evidence type="ECO:0000256" key="1">
    <source>
        <dbReference type="ARBA" id="ARBA00022553"/>
    </source>
</evidence>
<reference evidence="8 9" key="1">
    <citation type="submission" date="2019-02" db="EMBL/GenBank/DDBJ databases">
        <title>Kribbella capetownensis sp. nov. and Kribbella speibonae sp. nov., isolated from soil.</title>
        <authorList>
            <person name="Curtis S.M."/>
            <person name="Norton I."/>
            <person name="Everest G.J."/>
            <person name="Meyers P.R."/>
        </authorList>
    </citation>
    <scope>NUCLEOTIDE SEQUENCE [LARGE SCALE GENOMIC DNA]</scope>
    <source>
        <strain evidence="8 9">YM53</strain>
    </source>
</reference>
<dbReference type="GO" id="GO:0000160">
    <property type="term" value="P:phosphorelay signal transduction system"/>
    <property type="evidence" value="ECO:0007669"/>
    <property type="project" value="InterPro"/>
</dbReference>
<evidence type="ECO:0000256" key="4">
    <source>
        <dbReference type="ARBA" id="ARBA00023163"/>
    </source>
</evidence>
<feature type="modified residue" description="4-aspartylphosphate" evidence="5">
    <location>
        <position position="55"/>
    </location>
</feature>
<dbReference type="SUPFAM" id="SSF52172">
    <property type="entry name" value="CheY-like"/>
    <property type="match status" value="1"/>
</dbReference>
<evidence type="ECO:0000259" key="7">
    <source>
        <dbReference type="PROSITE" id="PS50110"/>
    </source>
</evidence>
<protein>
    <submittedName>
        <fullName evidence="8">Response regulator transcription factor</fullName>
    </submittedName>
</protein>
<dbReference type="Pfam" id="PF00196">
    <property type="entry name" value="GerE"/>
    <property type="match status" value="1"/>
</dbReference>
<keyword evidence="9" id="KW-1185">Reference proteome</keyword>
<dbReference type="GO" id="GO:0003677">
    <property type="term" value="F:DNA binding"/>
    <property type="evidence" value="ECO:0007669"/>
    <property type="project" value="UniProtKB-KW"/>
</dbReference>
<dbReference type="InterPro" id="IPR011006">
    <property type="entry name" value="CheY-like_superfamily"/>
</dbReference>
<dbReference type="InterPro" id="IPR058245">
    <property type="entry name" value="NreC/VraR/RcsB-like_REC"/>
</dbReference>
<evidence type="ECO:0000256" key="3">
    <source>
        <dbReference type="ARBA" id="ARBA00023125"/>
    </source>
</evidence>
<dbReference type="PANTHER" id="PTHR43214">
    <property type="entry name" value="TWO-COMPONENT RESPONSE REGULATOR"/>
    <property type="match status" value="1"/>
</dbReference>
<dbReference type="SMART" id="SM00448">
    <property type="entry name" value="REC"/>
    <property type="match status" value="1"/>
</dbReference>
<dbReference type="CDD" id="cd06170">
    <property type="entry name" value="LuxR_C_like"/>
    <property type="match status" value="1"/>
</dbReference>
<comment type="caution">
    <text evidence="8">The sequence shown here is derived from an EMBL/GenBank/DDBJ whole genome shotgun (WGS) entry which is preliminary data.</text>
</comment>
<keyword evidence="3" id="KW-0238">DNA-binding</keyword>
<dbReference type="InterPro" id="IPR000792">
    <property type="entry name" value="Tscrpt_reg_LuxR_C"/>
</dbReference>
<dbReference type="PROSITE" id="PS50043">
    <property type="entry name" value="HTH_LUXR_2"/>
    <property type="match status" value="1"/>
</dbReference>
<evidence type="ECO:0000256" key="5">
    <source>
        <dbReference type="PROSITE-ProRule" id="PRU00169"/>
    </source>
</evidence>
<dbReference type="PANTHER" id="PTHR43214:SF24">
    <property type="entry name" value="TRANSCRIPTIONAL REGULATORY PROTEIN NARL-RELATED"/>
    <property type="match status" value="1"/>
</dbReference>
<feature type="domain" description="HTH luxR-type" evidence="6">
    <location>
        <begin position="146"/>
        <end position="211"/>
    </location>
</feature>
<evidence type="ECO:0000313" key="8">
    <source>
        <dbReference type="EMBL" id="TCC52689.1"/>
    </source>
</evidence>
<sequence>MTVRVLVVDDHPLYREGLVTAISTMAGKEVVGEAADGAEAVRLAAELVPDVVVMDLHMPVLNGVDATGQVTTQHPSIAVLVLTMLENDESVFAAVRAGARGYLLKGADRAEIGRALDGVSHGEVVFSAAIASRVLSYFAAGRGGPELAPFPELTDREREILDLVARGLTNAAIARQLVVSDKTVRNHVSNVFAKLHVAGRAEAVARARDAGLGQ</sequence>
<keyword evidence="4" id="KW-0804">Transcription</keyword>
<feature type="domain" description="Response regulatory" evidence="7">
    <location>
        <begin position="4"/>
        <end position="120"/>
    </location>
</feature>
<dbReference type="EMBL" id="SJKD01000001">
    <property type="protein sequence ID" value="TCC52689.1"/>
    <property type="molecule type" value="Genomic_DNA"/>
</dbReference>
<dbReference type="SMART" id="SM00421">
    <property type="entry name" value="HTH_LUXR"/>
    <property type="match status" value="1"/>
</dbReference>
<dbReference type="Pfam" id="PF00072">
    <property type="entry name" value="Response_reg"/>
    <property type="match status" value="1"/>
</dbReference>